<dbReference type="AlphaFoldDB" id="A0A4V5PCC3"/>
<dbReference type="Gene3D" id="1.25.40.390">
    <property type="match status" value="1"/>
</dbReference>
<evidence type="ECO:0000313" key="1">
    <source>
        <dbReference type="EMBL" id="TKC55976.1"/>
    </source>
</evidence>
<dbReference type="PROSITE" id="PS51257">
    <property type="entry name" value="PROKAR_LIPOPROTEIN"/>
    <property type="match status" value="1"/>
</dbReference>
<reference evidence="1 2" key="1">
    <citation type="submission" date="2019-04" db="EMBL/GenBank/DDBJ databases">
        <title>Pedobacter sp. RP-1-16 sp. nov., isolated from Arctic soil.</title>
        <authorList>
            <person name="Dahal R.H."/>
            <person name="Kim D.-U."/>
        </authorList>
    </citation>
    <scope>NUCLEOTIDE SEQUENCE [LARGE SCALE GENOMIC DNA]</scope>
    <source>
        <strain evidence="1 2">RP-1-16</strain>
    </source>
</reference>
<sequence>MKTFLSKIAYIFLILIIISACKKEYKNPSGANANDVVTTAKGMTGIVVGLQKLYISGRLGVYFNSVSVSGFVTNEILLRNAGNIPELQLFTGGGAVDGTNNILANLWTTSNKIIYDADNVLNNAPGLGDKGYASGLIAYASIFKALALGNLSQCWESIPAGTGQNVSFISRADGFNKAIGVIDNAFAVIAVTPISSGFMSNMPPGIDILNTLNALKARYALFAGNYPLALAAANSVDLTRRSTFNFDALTFNPIFEIATSTNNVFQPTDANLGLTGANVPDPADRRISFYTAVGVNPVVRLAGFGAGLATPIPLYLPGEIILIKAEVYARQAAPDPGNALTELNRVVTKLPTVDIFGVGAALAPITGSLTPAQILPLIYKHRCIELYLSGLKLEDMRRFGLPNSERKRNFFPYPFTERDNNPNTPADPAF</sequence>
<name>A0A4V5PCC3_9SPHI</name>
<proteinExistence type="predicted"/>
<dbReference type="InterPro" id="IPR011990">
    <property type="entry name" value="TPR-like_helical_dom_sf"/>
</dbReference>
<dbReference type="EMBL" id="SWDX01000014">
    <property type="protein sequence ID" value="TKC55976.1"/>
    <property type="molecule type" value="Genomic_DNA"/>
</dbReference>
<dbReference type="RefSeq" id="WP_136882090.1">
    <property type="nucleotide sequence ID" value="NZ_SWDX01000014.1"/>
</dbReference>
<protein>
    <submittedName>
        <fullName evidence="1">RagB/SusD family protein</fullName>
    </submittedName>
</protein>
<evidence type="ECO:0000313" key="2">
    <source>
        <dbReference type="Proteomes" id="UP000309594"/>
    </source>
</evidence>
<organism evidence="1 2">
    <name type="scientific">Pedobacter hiemivivus</name>
    <dbReference type="NCBI Taxonomy" id="2530454"/>
    <lineage>
        <taxon>Bacteria</taxon>
        <taxon>Pseudomonadati</taxon>
        <taxon>Bacteroidota</taxon>
        <taxon>Sphingobacteriia</taxon>
        <taxon>Sphingobacteriales</taxon>
        <taxon>Sphingobacteriaceae</taxon>
        <taxon>Pedobacter</taxon>
    </lineage>
</organism>
<dbReference type="Proteomes" id="UP000309594">
    <property type="component" value="Unassembled WGS sequence"/>
</dbReference>
<comment type="caution">
    <text evidence="1">The sequence shown here is derived from an EMBL/GenBank/DDBJ whole genome shotgun (WGS) entry which is preliminary data.</text>
</comment>
<accession>A0A4V5PCC3</accession>
<dbReference type="SUPFAM" id="SSF48452">
    <property type="entry name" value="TPR-like"/>
    <property type="match status" value="1"/>
</dbReference>
<gene>
    <name evidence="1" type="ORF">FBD94_23935</name>
</gene>